<comment type="caution">
    <text evidence="1">The sequence shown here is derived from an EMBL/GenBank/DDBJ whole genome shotgun (WGS) entry which is preliminary data.</text>
</comment>
<name>A0A9P9YDT8_9MUSC</name>
<dbReference type="EMBL" id="JAMKOV010000061">
    <property type="protein sequence ID" value="KAI8034679.1"/>
    <property type="molecule type" value="Genomic_DNA"/>
</dbReference>
<protein>
    <submittedName>
        <fullName evidence="1">Uncharacterized protein</fullName>
    </submittedName>
</protein>
<organism evidence="1 2">
    <name type="scientific">Drosophila gunungcola</name>
    <name type="common">fruit fly</name>
    <dbReference type="NCBI Taxonomy" id="103775"/>
    <lineage>
        <taxon>Eukaryota</taxon>
        <taxon>Metazoa</taxon>
        <taxon>Ecdysozoa</taxon>
        <taxon>Arthropoda</taxon>
        <taxon>Hexapoda</taxon>
        <taxon>Insecta</taxon>
        <taxon>Pterygota</taxon>
        <taxon>Neoptera</taxon>
        <taxon>Endopterygota</taxon>
        <taxon>Diptera</taxon>
        <taxon>Brachycera</taxon>
        <taxon>Muscomorpha</taxon>
        <taxon>Ephydroidea</taxon>
        <taxon>Drosophilidae</taxon>
        <taxon>Drosophila</taxon>
        <taxon>Sophophora</taxon>
    </lineage>
</organism>
<evidence type="ECO:0000313" key="1">
    <source>
        <dbReference type="EMBL" id="KAI8034679.1"/>
    </source>
</evidence>
<dbReference type="Proteomes" id="UP001059596">
    <property type="component" value="Unassembled WGS sequence"/>
</dbReference>
<gene>
    <name evidence="1" type="ORF">M5D96_012502</name>
</gene>
<evidence type="ECO:0000313" key="2">
    <source>
        <dbReference type="Proteomes" id="UP001059596"/>
    </source>
</evidence>
<sequence>MFGSLLLGIATLLGLIYAFLVSNFGHWRRRGVLEPRVLPLLGSFPNMVWPRQHFTMDMRDIYIHFEDNDASKMVDIAKDRLVALNPLCSRAMSGAASGRSSPRC</sequence>
<dbReference type="AlphaFoldDB" id="A0A9P9YDT8"/>
<proteinExistence type="predicted"/>
<reference evidence="1" key="1">
    <citation type="journal article" date="2023" name="Genome Biol. Evol.">
        <title>Long-read-based Genome Assembly of Drosophila gunungcola Reveals Fewer Chemosensory Genes in Flower-breeding Species.</title>
        <authorList>
            <person name="Negi A."/>
            <person name="Liao B.Y."/>
            <person name="Yeh S.D."/>
        </authorList>
    </citation>
    <scope>NUCLEOTIDE SEQUENCE</scope>
    <source>
        <strain evidence="1">Sukarami</strain>
    </source>
</reference>
<keyword evidence="2" id="KW-1185">Reference proteome</keyword>
<accession>A0A9P9YDT8</accession>